<evidence type="ECO:0000313" key="3">
    <source>
        <dbReference type="Proteomes" id="UP000239010"/>
    </source>
</evidence>
<keyword evidence="3" id="KW-1185">Reference proteome</keyword>
<comment type="caution">
    <text evidence="2">The sequence shown here is derived from an EMBL/GenBank/DDBJ whole genome shotgun (WGS) entry which is preliminary data.</text>
</comment>
<evidence type="ECO:0000313" key="2">
    <source>
        <dbReference type="EMBL" id="PPE04777.1"/>
    </source>
</evidence>
<sequence length="96" mass="11009">MKKILAISSTILITVSGTLALTAATSFVTKISSRKPNDEIKSFNKVISNQIINSQKHNNDENFEQILFLNNQELKLEKVDVRRELDSLFYSFFQNK</sequence>
<dbReference type="Proteomes" id="UP000239010">
    <property type="component" value="Unassembled WGS sequence"/>
</dbReference>
<dbReference type="RefSeq" id="WP_104205867.1">
    <property type="nucleotide sequence ID" value="NZ_PHND01000001.1"/>
</dbReference>
<accession>A0A8E2QW48</accession>
<dbReference type="EMBL" id="PHND01000001">
    <property type="protein sequence ID" value="PPE04777.1"/>
    <property type="molecule type" value="Genomic_DNA"/>
</dbReference>
<dbReference type="AlphaFoldDB" id="A0A8E2QW48"/>
<gene>
    <name evidence="2" type="ORF">EELLY_v1c04570</name>
</gene>
<name>A0A8E2QW48_9MOLU</name>
<reference evidence="2 3" key="1">
    <citation type="submission" date="2017-11" db="EMBL/GenBank/DDBJ databases">
        <title>Genome sequence of Entomoplasma ellychniae ELCN-1 (ATCC 43707).</title>
        <authorList>
            <person name="Lo W.-S."/>
            <person name="Gasparich G.E."/>
            <person name="Kuo C.-H."/>
        </authorList>
    </citation>
    <scope>NUCLEOTIDE SEQUENCE [LARGE SCALE GENOMIC DNA]</scope>
    <source>
        <strain evidence="2 3">ELCN-1</strain>
    </source>
</reference>
<keyword evidence="1" id="KW-0732">Signal</keyword>
<feature type="chain" id="PRO_5034523783" evidence="1">
    <location>
        <begin position="21"/>
        <end position="96"/>
    </location>
</feature>
<feature type="signal peptide" evidence="1">
    <location>
        <begin position="1"/>
        <end position="20"/>
    </location>
</feature>
<organism evidence="2 3">
    <name type="scientific">Entomoplasma ellychniae</name>
    <dbReference type="NCBI Taxonomy" id="2114"/>
    <lineage>
        <taxon>Bacteria</taxon>
        <taxon>Bacillati</taxon>
        <taxon>Mycoplasmatota</taxon>
        <taxon>Mollicutes</taxon>
        <taxon>Entomoplasmatales</taxon>
        <taxon>Entomoplasmataceae</taxon>
        <taxon>Entomoplasma</taxon>
    </lineage>
</organism>
<evidence type="ECO:0000256" key="1">
    <source>
        <dbReference type="SAM" id="SignalP"/>
    </source>
</evidence>
<proteinExistence type="predicted"/>
<protein>
    <submittedName>
        <fullName evidence="2">Uncharacterized protein</fullName>
    </submittedName>
</protein>